<dbReference type="KEGG" id="jre:109006984"/>
<dbReference type="InterPro" id="IPR000719">
    <property type="entry name" value="Prot_kinase_dom"/>
</dbReference>
<dbReference type="Gramene" id="Jr13_04480_p1">
    <property type="protein sequence ID" value="cds.Jr13_04480_p1"/>
    <property type="gene ID" value="Jr13_04480"/>
</dbReference>
<dbReference type="SUPFAM" id="SSF56112">
    <property type="entry name" value="Protein kinase-like (PK-like)"/>
    <property type="match status" value="1"/>
</dbReference>
<evidence type="ECO:0000256" key="3">
    <source>
        <dbReference type="ARBA" id="ARBA00022614"/>
    </source>
</evidence>
<dbReference type="SMART" id="SM00220">
    <property type="entry name" value="S_TKc"/>
    <property type="match status" value="1"/>
</dbReference>
<evidence type="ECO:0000256" key="1">
    <source>
        <dbReference type="ARBA" id="ARBA00004167"/>
    </source>
</evidence>
<keyword evidence="2" id="KW-0597">Phosphoprotein</keyword>
<dbReference type="InterPro" id="IPR001611">
    <property type="entry name" value="Leu-rich_rpt"/>
</dbReference>
<dbReference type="InterPro" id="IPR046959">
    <property type="entry name" value="PRK1-6/SRF4-like"/>
</dbReference>
<dbReference type="GeneID" id="109006984"/>
<dbReference type="SUPFAM" id="SSF52058">
    <property type="entry name" value="L domain-like"/>
    <property type="match status" value="1"/>
</dbReference>
<dbReference type="InterPro" id="IPR001245">
    <property type="entry name" value="Ser-Thr/Tyr_kinase_cat_dom"/>
</dbReference>
<dbReference type="GO" id="GO:0005886">
    <property type="term" value="C:plasma membrane"/>
    <property type="evidence" value="ECO:0000318"/>
    <property type="project" value="GO_Central"/>
</dbReference>
<evidence type="ECO:0000313" key="9">
    <source>
        <dbReference type="Proteomes" id="UP000235220"/>
    </source>
</evidence>
<evidence type="ECO:0000256" key="7">
    <source>
        <dbReference type="ARBA" id="ARBA00022989"/>
    </source>
</evidence>
<comment type="subcellular location">
    <subcellularLocation>
        <location evidence="1">Membrane</location>
        <topology evidence="1">Single-pass membrane protein</topology>
    </subcellularLocation>
</comment>
<evidence type="ECO:0000256" key="6">
    <source>
        <dbReference type="ARBA" id="ARBA00022737"/>
    </source>
</evidence>
<dbReference type="OrthoDB" id="248923at2759"/>
<protein>
    <submittedName>
        <fullName evidence="10">Pollen receptor-like kinase 4</fullName>
    </submittedName>
</protein>
<keyword evidence="5" id="KW-0732">Signal</keyword>
<keyword evidence="9" id="KW-1185">Reference proteome</keyword>
<evidence type="ECO:0000256" key="2">
    <source>
        <dbReference type="ARBA" id="ARBA00022553"/>
    </source>
</evidence>
<keyword evidence="8" id="KW-0472">Membrane</keyword>
<dbReference type="Gene3D" id="1.10.510.10">
    <property type="entry name" value="Transferase(Phosphotransferase) domain 1"/>
    <property type="match status" value="1"/>
</dbReference>
<dbReference type="Pfam" id="PF07714">
    <property type="entry name" value="PK_Tyr_Ser-Thr"/>
    <property type="match status" value="1"/>
</dbReference>
<keyword evidence="7" id="KW-1133">Transmembrane helix</keyword>
<dbReference type="PROSITE" id="PS50011">
    <property type="entry name" value="PROTEIN_KINASE_DOM"/>
    <property type="match status" value="1"/>
</dbReference>
<dbReference type="PANTHER" id="PTHR48007:SF43">
    <property type="entry name" value="POLLEN RECEPTOR-LIKE KINASE 4"/>
    <property type="match status" value="1"/>
</dbReference>
<keyword evidence="6" id="KW-0677">Repeat</keyword>
<dbReference type="InterPro" id="IPR032675">
    <property type="entry name" value="LRR_dom_sf"/>
</dbReference>
<dbReference type="Pfam" id="PF00560">
    <property type="entry name" value="LRR_1"/>
    <property type="match status" value="2"/>
</dbReference>
<reference evidence="10" key="1">
    <citation type="submission" date="2025-08" db="UniProtKB">
        <authorList>
            <consortium name="RefSeq"/>
        </authorList>
    </citation>
    <scope>IDENTIFICATION</scope>
    <source>
        <tissue evidence="10">Leaves</tissue>
    </source>
</reference>
<evidence type="ECO:0000256" key="5">
    <source>
        <dbReference type="ARBA" id="ARBA00022729"/>
    </source>
</evidence>
<dbReference type="RefSeq" id="XP_018841993.1">
    <property type="nucleotide sequence ID" value="XM_018986448.2"/>
</dbReference>
<sequence length="638" mass="71252">MGSAALFLIKNILDLMMITVVSLLLCRSVTAQSPEDPSLVGDPQEKEALYDLRATFRDPLLTDNWTGPHCNIYTPWKGIQCSNGHVTILVLENMGLTGNINVSEFINFPDLSVLSFRNNSIGGNIMNFSSNHKFMKRIDLSNNMFSGPIPDSLRILDLLESLQLQNNKLTGTIPEFNQSSLKEFSVSNNDLSGSIPQTQTLQSFGYASYSGNPGLCGPPSPTPCSPSTNDTGESPNSSDDKVHLDKIVFGFIIVLLVVVIAVSAFYCIKVHKLEKMLMEKEVDHIEDKEEDEKIIEAGGRRIVAEERGNLIFMEDETGFEFSDLLRASAEGLGKGSFGNCYKAKLNSGPTIVVKRLSDLRPLTNEEFAKQLRLIADLKHPNLLCFLAYYQSKDEKLLLYRYAEHGNLFYRIHGGRGSGDRVPFRWSTRLSVARGVARGLEYLHLNMNRSRRIAPHGNLKSSNVLLDENDKVLVSDYGFASLVALPIATQRMMSFKSPEYKNAKRVSKHSDVWSYGCLLLELLTGKIPDKTAPPGFNGVDLCSWIDRALREEWTAEVFDPEISNSQRNAAPGMLRLLQIAMRCCMKFPEERPEMTEVVREVELIEVPRPEDEDDLSLDPSLTDDYSEATTASGIAEDER</sequence>
<dbReference type="FunFam" id="3.80.10.10:FF:000722">
    <property type="entry name" value="Leucine-rich repeat receptor-like protein kinase"/>
    <property type="match status" value="1"/>
</dbReference>
<evidence type="ECO:0000256" key="8">
    <source>
        <dbReference type="ARBA" id="ARBA00023136"/>
    </source>
</evidence>
<dbReference type="Gene3D" id="3.30.200.20">
    <property type="entry name" value="Phosphorylase Kinase, domain 1"/>
    <property type="match status" value="1"/>
</dbReference>
<dbReference type="Gene3D" id="3.80.10.10">
    <property type="entry name" value="Ribonuclease Inhibitor"/>
    <property type="match status" value="1"/>
</dbReference>
<dbReference type="GO" id="GO:0004674">
    <property type="term" value="F:protein serine/threonine kinase activity"/>
    <property type="evidence" value="ECO:0000318"/>
    <property type="project" value="GO_Central"/>
</dbReference>
<proteinExistence type="predicted"/>
<gene>
    <name evidence="10" type="primary">LOC109006984</name>
</gene>
<evidence type="ECO:0000256" key="4">
    <source>
        <dbReference type="ARBA" id="ARBA00022692"/>
    </source>
</evidence>
<dbReference type="PANTHER" id="PTHR48007">
    <property type="entry name" value="LEUCINE-RICH REPEAT RECEPTOR-LIKE PROTEIN KINASE PXC1"/>
    <property type="match status" value="1"/>
</dbReference>
<dbReference type="Proteomes" id="UP000235220">
    <property type="component" value="Chromosome 13"/>
</dbReference>
<dbReference type="PROSITE" id="PS00107">
    <property type="entry name" value="PROTEIN_KINASE_ATP"/>
    <property type="match status" value="1"/>
</dbReference>
<dbReference type="InterPro" id="IPR011009">
    <property type="entry name" value="Kinase-like_dom_sf"/>
</dbReference>
<dbReference type="AlphaFoldDB" id="A0A2I4GDM0"/>
<dbReference type="GO" id="GO:0005524">
    <property type="term" value="F:ATP binding"/>
    <property type="evidence" value="ECO:0007669"/>
    <property type="project" value="UniProtKB-UniRule"/>
</dbReference>
<evidence type="ECO:0000313" key="10">
    <source>
        <dbReference type="RefSeq" id="XP_018841993.1"/>
    </source>
</evidence>
<keyword evidence="3" id="KW-0433">Leucine-rich repeat</keyword>
<name>A0A2I4GDM0_JUGRE</name>
<accession>A0A2I4GDM0</accession>
<organism evidence="9 10">
    <name type="scientific">Juglans regia</name>
    <name type="common">English walnut</name>
    <dbReference type="NCBI Taxonomy" id="51240"/>
    <lineage>
        <taxon>Eukaryota</taxon>
        <taxon>Viridiplantae</taxon>
        <taxon>Streptophyta</taxon>
        <taxon>Embryophyta</taxon>
        <taxon>Tracheophyta</taxon>
        <taxon>Spermatophyta</taxon>
        <taxon>Magnoliopsida</taxon>
        <taxon>eudicotyledons</taxon>
        <taxon>Gunneridae</taxon>
        <taxon>Pentapetalae</taxon>
        <taxon>rosids</taxon>
        <taxon>fabids</taxon>
        <taxon>Fagales</taxon>
        <taxon>Juglandaceae</taxon>
        <taxon>Juglans</taxon>
    </lineage>
</organism>
<keyword evidence="4" id="KW-0812">Transmembrane</keyword>
<dbReference type="InterPro" id="IPR017441">
    <property type="entry name" value="Protein_kinase_ATP_BS"/>
</dbReference>